<dbReference type="Pfam" id="PF04345">
    <property type="entry name" value="Chor_lyase"/>
    <property type="match status" value="1"/>
</dbReference>
<comment type="caution">
    <text evidence="5">The sequence shown here is derived from an EMBL/GenBank/DDBJ whole genome shotgun (WGS) entry which is preliminary data.</text>
</comment>
<dbReference type="GO" id="GO:0006744">
    <property type="term" value="P:ubiquinone biosynthetic process"/>
    <property type="evidence" value="ECO:0007669"/>
    <property type="project" value="UniProtKB-UniRule"/>
</dbReference>
<dbReference type="HAMAP" id="MF_01632">
    <property type="entry name" value="UbiC"/>
    <property type="match status" value="1"/>
</dbReference>
<dbReference type="Proteomes" id="UP000287908">
    <property type="component" value="Unassembled WGS sequence"/>
</dbReference>
<comment type="caution">
    <text evidence="4">Lacks conserved residue(s) required for the propagation of feature annotation.</text>
</comment>
<feature type="binding site" evidence="4">
    <location>
        <position position="80"/>
    </location>
    <ligand>
        <name>substrate</name>
    </ligand>
</feature>
<keyword evidence="6" id="KW-1185">Reference proteome</keyword>
<comment type="subcellular location">
    <subcellularLocation>
        <location evidence="4">Cytoplasm</location>
    </subcellularLocation>
</comment>
<comment type="pathway">
    <text evidence="4">Cofactor biosynthesis; ubiquinone biosynthesis.</text>
</comment>
<dbReference type="GO" id="GO:0008813">
    <property type="term" value="F:chorismate lyase activity"/>
    <property type="evidence" value="ECO:0007669"/>
    <property type="project" value="UniProtKB-UniRule"/>
</dbReference>
<dbReference type="UniPathway" id="UPA00232"/>
<evidence type="ECO:0000256" key="2">
    <source>
        <dbReference type="ARBA" id="ARBA00022688"/>
    </source>
</evidence>
<feature type="binding site" evidence="4">
    <location>
        <position position="118"/>
    </location>
    <ligand>
        <name>substrate</name>
    </ligand>
</feature>
<name>A0A432ZDI3_9GAMM</name>
<dbReference type="Gene3D" id="3.40.1410.10">
    <property type="entry name" value="Chorismate lyase-like"/>
    <property type="match status" value="1"/>
</dbReference>
<organism evidence="5 6">
    <name type="scientific">Idiomarina seosinensis</name>
    <dbReference type="NCBI Taxonomy" id="281739"/>
    <lineage>
        <taxon>Bacteria</taxon>
        <taxon>Pseudomonadati</taxon>
        <taxon>Pseudomonadota</taxon>
        <taxon>Gammaproteobacteria</taxon>
        <taxon>Alteromonadales</taxon>
        <taxon>Idiomarinaceae</taxon>
        <taxon>Idiomarina</taxon>
    </lineage>
</organism>
<gene>
    <name evidence="4" type="primary">ubiC</name>
    <name evidence="5" type="ORF">CWI81_07820</name>
</gene>
<evidence type="ECO:0000256" key="3">
    <source>
        <dbReference type="ARBA" id="ARBA00023239"/>
    </source>
</evidence>
<accession>A0A432ZDI3</accession>
<reference evidence="5 6" key="1">
    <citation type="journal article" date="2011" name="Front. Microbiol.">
        <title>Genomic signatures of strain selection and enhancement in Bacillus atrophaeus var. globigii, a historical biowarfare simulant.</title>
        <authorList>
            <person name="Gibbons H.S."/>
            <person name="Broomall S.M."/>
            <person name="McNew L.A."/>
            <person name="Daligault H."/>
            <person name="Chapman C."/>
            <person name="Bruce D."/>
            <person name="Karavis M."/>
            <person name="Krepps M."/>
            <person name="McGregor P.A."/>
            <person name="Hong C."/>
            <person name="Park K.H."/>
            <person name="Akmal A."/>
            <person name="Feldman A."/>
            <person name="Lin J.S."/>
            <person name="Chang W.E."/>
            <person name="Higgs B.W."/>
            <person name="Demirev P."/>
            <person name="Lindquist J."/>
            <person name="Liem A."/>
            <person name="Fochler E."/>
            <person name="Read T.D."/>
            <person name="Tapia R."/>
            <person name="Johnson S."/>
            <person name="Bishop-Lilly K.A."/>
            <person name="Detter C."/>
            <person name="Han C."/>
            <person name="Sozhamannan S."/>
            <person name="Rosenzweig C.N."/>
            <person name="Skowronski E.W."/>
        </authorList>
    </citation>
    <scope>NUCLEOTIDE SEQUENCE [LARGE SCALE GENOMIC DNA]</scope>
    <source>
        <strain evidence="5 6">CL-SP19</strain>
    </source>
</reference>
<dbReference type="PANTHER" id="PTHR38683">
    <property type="entry name" value="CHORISMATE PYRUVATE-LYASE"/>
    <property type="match status" value="1"/>
</dbReference>
<feature type="binding site" evidence="4">
    <location>
        <position position="176"/>
    </location>
    <ligand>
        <name>substrate</name>
    </ligand>
</feature>
<keyword evidence="2 4" id="KW-0831">Ubiquinone biosynthesis</keyword>
<dbReference type="InterPro" id="IPR028978">
    <property type="entry name" value="Chorismate_lyase_/UTRA_dom_sf"/>
</dbReference>
<keyword evidence="1 4" id="KW-0963">Cytoplasm</keyword>
<proteinExistence type="inferred from homology"/>
<protein>
    <recommendedName>
        <fullName evidence="4">Probable chorismate pyruvate-lyase</fullName>
        <shortName evidence="4">CL</shortName>
        <shortName evidence="4">CPL</shortName>
        <ecNumber evidence="4">4.1.3.40</ecNumber>
    </recommendedName>
</protein>
<dbReference type="EMBL" id="PIQF01000002">
    <property type="protein sequence ID" value="RUO76018.1"/>
    <property type="molecule type" value="Genomic_DNA"/>
</dbReference>
<dbReference type="EC" id="4.1.3.40" evidence="4"/>
<dbReference type="InterPro" id="IPR007440">
    <property type="entry name" value="Chorismate--pyruvate_lyase"/>
</dbReference>
<dbReference type="PANTHER" id="PTHR38683:SF1">
    <property type="entry name" value="CHORISMATE PYRUVATE-LYASE"/>
    <property type="match status" value="1"/>
</dbReference>
<dbReference type="GO" id="GO:0042866">
    <property type="term" value="P:pyruvate biosynthetic process"/>
    <property type="evidence" value="ECO:0007669"/>
    <property type="project" value="UniProtKB-UniRule"/>
</dbReference>
<evidence type="ECO:0000256" key="4">
    <source>
        <dbReference type="HAMAP-Rule" id="MF_01632"/>
    </source>
</evidence>
<keyword evidence="4 5" id="KW-0670">Pyruvate</keyword>
<comment type="function">
    <text evidence="4">Removes the pyruvyl group from chorismate, with concomitant aromatization of the ring, to provide 4-hydroxybenzoate (4HB) for the ubiquinone pathway.</text>
</comment>
<dbReference type="AlphaFoldDB" id="A0A432ZDI3"/>
<dbReference type="OrthoDB" id="9789493at2"/>
<dbReference type="RefSeq" id="WP_126784742.1">
    <property type="nucleotide sequence ID" value="NZ_PIQF01000002.1"/>
</dbReference>
<sequence>MTIRFPLAQPSHWQRPEVTDLPAAAESWLLAEGSLTQKLKLHSQHFSVHVIGQQTAPVFESEFDMFRRHHKRVPFEAVVREVILSCDDTPWVFARSIFPLSAVNQKNLNLSNIGSTSLGQSLFDQTDLLRSPFEVSKLDINNSIAKLNKKLHEKSHPLWGRRSLFQTSGQQVLVSEVFLSPVPFYQELS</sequence>
<dbReference type="GO" id="GO:0005829">
    <property type="term" value="C:cytosol"/>
    <property type="evidence" value="ECO:0007669"/>
    <property type="project" value="TreeGrafter"/>
</dbReference>
<comment type="similarity">
    <text evidence="4">Belongs to the UbiC family.</text>
</comment>
<dbReference type="SUPFAM" id="SSF64288">
    <property type="entry name" value="Chorismate lyase-like"/>
    <property type="match status" value="1"/>
</dbReference>
<evidence type="ECO:0000313" key="5">
    <source>
        <dbReference type="EMBL" id="RUO76018.1"/>
    </source>
</evidence>
<evidence type="ECO:0000256" key="1">
    <source>
        <dbReference type="ARBA" id="ARBA00022490"/>
    </source>
</evidence>
<comment type="catalytic activity">
    <reaction evidence="4">
        <text>chorismate = 4-hydroxybenzoate + pyruvate</text>
        <dbReference type="Rhea" id="RHEA:16505"/>
        <dbReference type="ChEBI" id="CHEBI:15361"/>
        <dbReference type="ChEBI" id="CHEBI:17879"/>
        <dbReference type="ChEBI" id="CHEBI:29748"/>
        <dbReference type="EC" id="4.1.3.40"/>
    </reaction>
</comment>
<evidence type="ECO:0000313" key="6">
    <source>
        <dbReference type="Proteomes" id="UP000287908"/>
    </source>
</evidence>
<keyword evidence="3 4" id="KW-0456">Lyase</keyword>